<dbReference type="InterPro" id="IPR054363">
    <property type="entry name" value="GH95_cat"/>
</dbReference>
<dbReference type="InterPro" id="IPR016518">
    <property type="entry name" value="Alpha-L-fucosidase"/>
</dbReference>
<dbReference type="SMART" id="SM00248">
    <property type="entry name" value="ANK"/>
    <property type="match status" value="1"/>
</dbReference>
<evidence type="ECO:0008006" key="7">
    <source>
        <dbReference type="Google" id="ProtNLM"/>
    </source>
</evidence>
<reference evidence="5" key="1">
    <citation type="submission" date="2021-02" db="EMBL/GenBank/DDBJ databases">
        <authorList>
            <person name="Nowell W R."/>
        </authorList>
    </citation>
    <scope>NUCLEOTIDE SEQUENCE</scope>
</reference>
<dbReference type="GO" id="GO:0004560">
    <property type="term" value="F:alpha-L-fucosidase activity"/>
    <property type="evidence" value="ECO:0007669"/>
    <property type="project" value="InterPro"/>
</dbReference>
<dbReference type="InterPro" id="IPR027414">
    <property type="entry name" value="GH95_N_dom"/>
</dbReference>
<dbReference type="Pfam" id="PF12796">
    <property type="entry name" value="Ank_2"/>
    <property type="match status" value="1"/>
</dbReference>
<dbReference type="Gene3D" id="1.25.40.20">
    <property type="entry name" value="Ankyrin repeat-containing domain"/>
    <property type="match status" value="1"/>
</dbReference>
<dbReference type="PANTHER" id="PTHR31084:SF0">
    <property type="entry name" value="ALPHA-L-FUCOSIDASE 2"/>
    <property type="match status" value="1"/>
</dbReference>
<feature type="domain" description="Glycosyl hydrolase family 95 N-terminal" evidence="2">
    <location>
        <begin position="120"/>
        <end position="359"/>
    </location>
</feature>
<comment type="caution">
    <text evidence="5">The sequence shown here is derived from an EMBL/GenBank/DDBJ whole genome shotgun (WGS) entry which is preliminary data.</text>
</comment>
<protein>
    <recommendedName>
        <fullName evidence="7">Glycosyl hydrolase family 95 N-terminal domain-containing protein</fullName>
    </recommendedName>
</protein>
<accession>A0A814E039</accession>
<proteinExistence type="predicted"/>
<organism evidence="5 6">
    <name type="scientific">Adineta ricciae</name>
    <name type="common">Rotifer</name>
    <dbReference type="NCBI Taxonomy" id="249248"/>
    <lineage>
        <taxon>Eukaryota</taxon>
        <taxon>Metazoa</taxon>
        <taxon>Spiralia</taxon>
        <taxon>Gnathifera</taxon>
        <taxon>Rotifera</taxon>
        <taxon>Eurotatoria</taxon>
        <taxon>Bdelloidea</taxon>
        <taxon>Adinetida</taxon>
        <taxon>Adinetidae</taxon>
        <taxon>Adineta</taxon>
    </lineage>
</organism>
<evidence type="ECO:0000259" key="4">
    <source>
        <dbReference type="Pfam" id="PF22124"/>
    </source>
</evidence>
<evidence type="ECO:0000259" key="2">
    <source>
        <dbReference type="Pfam" id="PF14498"/>
    </source>
</evidence>
<feature type="domain" description="Alpha fucosidase A-like C-terminal" evidence="3">
    <location>
        <begin position="789"/>
        <end position="851"/>
    </location>
</feature>
<dbReference type="InterPro" id="IPR012341">
    <property type="entry name" value="6hp_glycosidase-like_sf"/>
</dbReference>
<dbReference type="Pfam" id="PF14498">
    <property type="entry name" value="Glyco_hyd_65N_2"/>
    <property type="match status" value="1"/>
</dbReference>
<dbReference type="PANTHER" id="PTHR31084">
    <property type="entry name" value="ALPHA-L-FUCOSIDASE 2"/>
    <property type="match status" value="1"/>
</dbReference>
<gene>
    <name evidence="5" type="ORF">XAT740_LOCUS11270</name>
</gene>
<keyword evidence="6" id="KW-1185">Reference proteome</keyword>
<dbReference type="PROSITE" id="PS50088">
    <property type="entry name" value="ANK_REPEAT"/>
    <property type="match status" value="1"/>
</dbReference>
<dbReference type="Pfam" id="PF21307">
    <property type="entry name" value="Glyco_hydro_95_C"/>
    <property type="match status" value="1"/>
</dbReference>
<dbReference type="InterPro" id="IPR036770">
    <property type="entry name" value="Ankyrin_rpt-contain_sf"/>
</dbReference>
<dbReference type="InterPro" id="IPR049053">
    <property type="entry name" value="AFCA-like_C"/>
</dbReference>
<dbReference type="EMBL" id="CAJNOR010000616">
    <property type="protein sequence ID" value="CAF0962823.1"/>
    <property type="molecule type" value="Genomic_DNA"/>
</dbReference>
<feature type="repeat" description="ANK" evidence="1">
    <location>
        <begin position="48"/>
        <end position="80"/>
    </location>
</feature>
<dbReference type="SUPFAM" id="SSF48208">
    <property type="entry name" value="Six-hairpin glycosidases"/>
    <property type="match status" value="1"/>
</dbReference>
<name>A0A814E039_ADIRI</name>
<dbReference type="Gene3D" id="1.50.10.10">
    <property type="match status" value="1"/>
</dbReference>
<dbReference type="GO" id="GO:0005975">
    <property type="term" value="P:carbohydrate metabolic process"/>
    <property type="evidence" value="ECO:0007669"/>
    <property type="project" value="InterPro"/>
</dbReference>
<dbReference type="AlphaFoldDB" id="A0A814E039"/>
<evidence type="ECO:0000259" key="3">
    <source>
        <dbReference type="Pfam" id="PF21307"/>
    </source>
</evidence>
<dbReference type="PIRSF" id="PIRSF007663">
    <property type="entry name" value="UCP007663"/>
    <property type="match status" value="1"/>
</dbReference>
<evidence type="ECO:0000313" key="5">
    <source>
        <dbReference type="EMBL" id="CAF0962823.1"/>
    </source>
</evidence>
<dbReference type="SUPFAM" id="SSF48403">
    <property type="entry name" value="Ankyrin repeat"/>
    <property type="match status" value="1"/>
</dbReference>
<dbReference type="Pfam" id="PF22124">
    <property type="entry name" value="Glyco_hydro_95_cat"/>
    <property type="match status" value="1"/>
</dbReference>
<keyword evidence="1" id="KW-0040">ANK repeat</keyword>
<dbReference type="InterPro" id="IPR002110">
    <property type="entry name" value="Ankyrin_rpt"/>
</dbReference>
<dbReference type="InterPro" id="IPR008928">
    <property type="entry name" value="6-hairpin_glycosidase_sf"/>
</dbReference>
<feature type="domain" description="Glycosyl hydrolase family 95 catalytic" evidence="4">
    <location>
        <begin position="382"/>
        <end position="787"/>
    </location>
</feature>
<evidence type="ECO:0000313" key="6">
    <source>
        <dbReference type="Proteomes" id="UP000663828"/>
    </source>
</evidence>
<dbReference type="Proteomes" id="UP000663828">
    <property type="component" value="Unassembled WGS sequence"/>
</dbReference>
<evidence type="ECO:0000256" key="1">
    <source>
        <dbReference type="PROSITE-ProRule" id="PRU00023"/>
    </source>
</evidence>
<sequence>MIPSKLHESCSNGDLDKVKEYLNKENIDEIITVFKEVEYDHWTLIQCEKLTPLICAIESNHFPIVKYLYEHGVNIYLLEPLRTASHHKHVTIVDYLLNILIIKLDIISPKKSAPSSSLALWYEQSASTWLEALPIGNGYMGGMIYGGYPRETIQLNSDTLWAGCPHDYSNKDAFNYLSRIRQLIQDDRWVDAQTMLTENFFGKPIGQAPYQPVGNLLIDFFHQSPSVTIDQYQRELDLRKAIATTSYSDSNGSSYQRTCFASYPDNCIVYRVQSSVLNSINSVISFTSTQKISTVVDESNTLIVEGVGGDFGSMPGAIRFRLLVNIESDGQCDLLNDRLIIFSANYFTLRIVIATSYVNYSNVNGDEIHLSETMLRNSLQFNYEQLMQRHVTDYQSLFNRVGLDLGESPAMQQPTDRRIQTFSQNPNLDPQLSTLYFQFGRYLLISSSRPGSQAATLQGIWNDSMSPPWQSKYTININIEMNYWAAAPANLVECYQPLFDLIQDISQTGQTTAKLHYGTKREGSWVCHHNTDIWRGTAPVDDAVYGIWPTGGVWLCKSITDYYAFTDDEDTLFRYYPILRSAAQFFIETLVKSSNYLLTSPSMSPEVPHHAQLNAVVCDGPTLDILLLKDLFSAVIKASIMFDIDASFRQEVQQTLEQLPPLQIGQVGQLQEWFKDWDQTADLHNRHMSHLYCVFPGSSVTDDPSPYHDAALRSLELRGILLPSTGWSLAWKSNIWARLRQGSTAFQLLCMLLTPTHTAPNLFDLIDGPPFQIDANFGATSAICEMLLQSHKNRVELLPALPSLNWPSGSVYGLRARGNCEVDITWRDGILERAAITCSSNQPVCHVVYGEKQLVLEHVLSGHVYHLNSCLQLTHQSKRQ</sequence>